<evidence type="ECO:0000313" key="2">
    <source>
        <dbReference type="EMBL" id="BBP43574.1"/>
    </source>
</evidence>
<dbReference type="KEGG" id="tzo:THMIRHAT_13200"/>
<evidence type="ECO:0000256" key="1">
    <source>
        <dbReference type="SAM" id="Phobius"/>
    </source>
</evidence>
<organism evidence="2 3">
    <name type="scientific">Thiosulfativibrio zosterae</name>
    <dbReference type="NCBI Taxonomy" id="2675053"/>
    <lineage>
        <taxon>Bacteria</taxon>
        <taxon>Pseudomonadati</taxon>
        <taxon>Pseudomonadota</taxon>
        <taxon>Gammaproteobacteria</taxon>
        <taxon>Thiotrichales</taxon>
        <taxon>Piscirickettsiaceae</taxon>
        <taxon>Thiosulfativibrio</taxon>
    </lineage>
</organism>
<feature type="transmembrane region" description="Helical" evidence="1">
    <location>
        <begin position="53"/>
        <end position="75"/>
    </location>
</feature>
<feature type="transmembrane region" description="Helical" evidence="1">
    <location>
        <begin position="12"/>
        <end position="32"/>
    </location>
</feature>
<dbReference type="AlphaFoldDB" id="A0A6F8PNF5"/>
<keyword evidence="1" id="KW-1133">Transmembrane helix</keyword>
<evidence type="ECO:0000313" key="3">
    <source>
        <dbReference type="Proteomes" id="UP000501466"/>
    </source>
</evidence>
<protein>
    <submittedName>
        <fullName evidence="2">Uncharacterized protein</fullName>
    </submittedName>
</protein>
<proteinExistence type="predicted"/>
<keyword evidence="1" id="KW-0472">Membrane</keyword>
<accession>A0A6F8PNF5</accession>
<keyword evidence="3" id="KW-1185">Reference proteome</keyword>
<dbReference type="Proteomes" id="UP000501466">
    <property type="component" value="Chromosome"/>
</dbReference>
<keyword evidence="1" id="KW-0812">Transmembrane</keyword>
<reference evidence="3" key="1">
    <citation type="submission" date="2019-11" db="EMBL/GenBank/DDBJ databases">
        <title>Isolation and characterization of two novel species in the genus Thiomicrorhabdus.</title>
        <authorList>
            <person name="Mochizuki J."/>
            <person name="Kojima H."/>
            <person name="Fukui M."/>
        </authorList>
    </citation>
    <scope>NUCLEOTIDE SEQUENCE [LARGE SCALE GENOMIC DNA]</scope>
    <source>
        <strain evidence="3">AkT22</strain>
    </source>
</reference>
<name>A0A6F8PNF5_9GAMM</name>
<sequence>MLCLFRNARLSPMFHFLASLISWGTVLYWLYFSFIHKSFLENVFAGKALMVDLLLGLPVVLVFAIVIYAFLYWSIKLLVILLFPHTIIHINTNLDEESDDFLDAAEMEHPKKSDDLSHKV</sequence>
<dbReference type="EMBL" id="AP021888">
    <property type="protein sequence ID" value="BBP43574.1"/>
    <property type="molecule type" value="Genomic_DNA"/>
</dbReference>
<gene>
    <name evidence="2" type="ORF">THMIRHAT_13200</name>
</gene>